<keyword evidence="2" id="KW-1185">Reference proteome</keyword>
<dbReference type="HOGENOM" id="CLU_982987_0_0_10"/>
<accession>E0NSU1</accession>
<dbReference type="Proteomes" id="UP000004394">
    <property type="component" value="Unassembled WGS sequence"/>
</dbReference>
<proteinExistence type="predicted"/>
<reference evidence="1" key="1">
    <citation type="submission" date="2010-07" db="EMBL/GenBank/DDBJ databases">
        <authorList>
            <person name="Muzny D."/>
            <person name="Qin X."/>
            <person name="Deng J."/>
            <person name="Jiang H."/>
            <person name="Liu Y."/>
            <person name="Qu J."/>
            <person name="Song X.-Z."/>
            <person name="Zhang L."/>
            <person name="Thornton R."/>
            <person name="Coyle M."/>
            <person name="Francisco L."/>
            <person name="Jackson L."/>
            <person name="Javaid M."/>
            <person name="Korchina V."/>
            <person name="Kovar C."/>
            <person name="Mata R."/>
            <person name="Mathew T."/>
            <person name="Ngo R."/>
            <person name="Nguyen L."/>
            <person name="Nguyen N."/>
            <person name="Okwuonu G."/>
            <person name="Ongeri F."/>
            <person name="Pham C."/>
            <person name="Simmons D."/>
            <person name="Wilczek-Boney K."/>
            <person name="Hale W."/>
            <person name="Jakkamsetti A."/>
            <person name="Pham P."/>
            <person name="Ruth R."/>
            <person name="San Lucas F."/>
            <person name="Warren J."/>
            <person name="Zhang J."/>
            <person name="Zhao Z."/>
            <person name="Zhou C."/>
            <person name="Zhu D."/>
            <person name="Lee S."/>
            <person name="Bess C."/>
            <person name="Blankenburg K."/>
            <person name="Forbes L."/>
            <person name="Fu Q."/>
            <person name="Gubbala S."/>
            <person name="Hirani K."/>
            <person name="Jayaseelan J.C."/>
            <person name="Lara F."/>
            <person name="Munidasa M."/>
            <person name="Palculict T."/>
            <person name="Patil S."/>
            <person name="Pu L.-L."/>
            <person name="Saada N."/>
            <person name="Tang L."/>
            <person name="Weissenberger G."/>
            <person name="Zhu Y."/>
            <person name="Hemphill L."/>
            <person name="Shang Y."/>
            <person name="Youmans B."/>
            <person name="Ayvaz T."/>
            <person name="Ross M."/>
            <person name="Santibanez J."/>
            <person name="Aqrawi P."/>
            <person name="Gross S."/>
            <person name="Joshi V."/>
            <person name="Fowler G."/>
            <person name="Nazareth L."/>
            <person name="Reid J."/>
            <person name="Worley K."/>
            <person name="Petrosino J."/>
            <person name="Highlander S."/>
            <person name="Gibbs R."/>
        </authorList>
    </citation>
    <scope>NUCLEOTIDE SEQUENCE [LARGE SCALE GENOMIC DNA]</scope>
    <source>
        <strain evidence="1">DSM 16973</strain>
    </source>
</reference>
<evidence type="ECO:0000313" key="2">
    <source>
        <dbReference type="Proteomes" id="UP000004394"/>
    </source>
</evidence>
<dbReference type="STRING" id="862515.HMPREF0658_1293"/>
<sequence length="322" mass="36988">MKDIELVYKGEIYRIPNRWDGMTARQYIRLVADLLRMAAGGLSAGEVRINWLCDIMNWDRRRFRTEEQIANLVAISEQLTFLFQINYPDNNAVLDGMDNETYELCRRIDPFRLHLPIARVLRRLDYQYVVDLCFCAQLLPIIHVNGQQYSAYTISNDFGILTSSLSALQYIEAQALIEQNNKTLPLLAAILYYPEEPYDSRRAHILARTFATLPTETLTAISFNFQAFNNYLFHKTPFSLLTKITPQPRHPITTDAADALYDLSKDGLGDAAQIEQLNIITYLKILRKQTISAVRNMKGFGWDKAKISQESGLPINIIDKIL</sequence>
<organism evidence="1 2">
    <name type="scientific">Hoylesella marshii DSM 16973 = JCM 13450</name>
    <dbReference type="NCBI Taxonomy" id="862515"/>
    <lineage>
        <taxon>Bacteria</taxon>
        <taxon>Pseudomonadati</taxon>
        <taxon>Bacteroidota</taxon>
        <taxon>Bacteroidia</taxon>
        <taxon>Bacteroidales</taxon>
        <taxon>Prevotellaceae</taxon>
        <taxon>Hoylesella</taxon>
    </lineage>
</organism>
<dbReference type="EMBL" id="AEEI01000043">
    <property type="protein sequence ID" value="EFM01805.1"/>
    <property type="molecule type" value="Genomic_DNA"/>
</dbReference>
<dbReference type="RefSeq" id="WP_006949313.1">
    <property type="nucleotide sequence ID" value="NZ_BAJI01000003.1"/>
</dbReference>
<dbReference type="OrthoDB" id="1049013at2"/>
<name>E0NSU1_9BACT</name>
<gene>
    <name evidence="1" type="ORF">HMPREF0658_1293</name>
</gene>
<evidence type="ECO:0000313" key="1">
    <source>
        <dbReference type="EMBL" id="EFM01805.1"/>
    </source>
</evidence>
<dbReference type="AlphaFoldDB" id="E0NSU1"/>
<protein>
    <submittedName>
        <fullName evidence="1">Uncharacterized protein</fullName>
    </submittedName>
</protein>
<dbReference type="BioCyc" id="PMAR862515-HMP:GMOO-1316-MONOMER"/>
<comment type="caution">
    <text evidence="1">The sequence shown here is derived from an EMBL/GenBank/DDBJ whole genome shotgun (WGS) entry which is preliminary data.</text>
</comment>